<evidence type="ECO:0000313" key="3">
    <source>
        <dbReference type="EMBL" id="CAC5412274.1"/>
    </source>
</evidence>
<evidence type="ECO:0000313" key="4">
    <source>
        <dbReference type="Proteomes" id="UP000507470"/>
    </source>
</evidence>
<accession>A0A6J8DY94</accession>
<name>A0A6J8DY94_MYTCO</name>
<dbReference type="Proteomes" id="UP000507470">
    <property type="component" value="Unassembled WGS sequence"/>
</dbReference>
<reference evidence="3 4" key="1">
    <citation type="submission" date="2020-06" db="EMBL/GenBank/DDBJ databases">
        <authorList>
            <person name="Li R."/>
            <person name="Bekaert M."/>
        </authorList>
    </citation>
    <scope>NUCLEOTIDE SEQUENCE [LARGE SCALE GENOMIC DNA]</scope>
    <source>
        <strain evidence="4">wild</strain>
        <strain evidence="3">Wild</strain>
    </source>
</reference>
<dbReference type="PANTHER" id="PTHR47020:SF1">
    <property type="entry name" value="HILLARIN"/>
    <property type="match status" value="1"/>
</dbReference>
<feature type="region of interest" description="Disordered" evidence="1">
    <location>
        <begin position="1"/>
        <end position="31"/>
    </location>
</feature>
<dbReference type="EMBL" id="CACVKT020007992">
    <property type="protein sequence ID" value="CAC5412274.1"/>
    <property type="molecule type" value="Genomic_DNA"/>
</dbReference>
<dbReference type="PANTHER" id="PTHR47020">
    <property type="entry name" value="HILLARIN"/>
    <property type="match status" value="1"/>
</dbReference>
<dbReference type="Pfam" id="PF01391">
    <property type="entry name" value="Collagen"/>
    <property type="match status" value="2"/>
</dbReference>
<sequence>MGTGASVGENLPKDKKTGTNLREPEEEDDEISSLKKELLGLSFDIDDLKIKKVEPVHRRAKREAALLGAHGMVGPPGRPGPTGRPGAPGATGINGPPGIEGFRGNKGLKGDKGHRGDIGLKGPKGEDGPKGQHGSPGHQGHRAPDGREGPTGPKGHKGQNGYRGQKGKSGPKAVKGEKGSPGLRGNDGMFGLPGDQGRKGEKGMPGPIGKQGKRGVPGFPGFWGFIGKKGDPGLPGQQGTRGQKGELGIVGEPGPRGPIGGDIMLVLPCQTFLCLSQVCITLPDIPLPVPSSISLPDIPLPVPSSITLPDIPLPVPSSITLPDIPLPVPSSITLPDIPLPIPSSITLPDIPLPVPSSITLPDMHLPVPSSITLPDIPLPIPSSITLPDIPLPVPSSITLPDIPLPVPDIPRDDIYPSPHPSLIKKNDIYQSWKYRDVVNHVIKAPPRLQRSFDDLIAYLAHPFRHEMQKLRAIFVWVCTQHIDGMSFKGFTDNMTTQDHAVTPLGYFKLIKYKRASYATFLALLCRKAGIKCVVIKGISKSMGYNVGDKDLSKLRTKWNAVYIKDSWRLIHPLWACKSVIGKADYTSWTAFSENEEETVEGWTVQKINDFFFLTDPLDFIHFCFPDDPGWQLLANQFTSNRYIQLPFVQEAYFRMGFRLLTQHSCILKSMNGQIEVVIRIPEKEKVQMNFELLYSKKNVTNIEGDRFKLDRFVIMSNDGKRYSFLVRFPHEGIYKFSVFGGGLRHSVIPWLADFQLKCDKTRLNAQPIPVAPWIGFGVTYAFDDCGLANPTERNGVLYMKVFHDTVLSFDVTRPIQIEMKLKHNTLKQRELEHRITWKKSPSRFDVFVKIPQAGDYVIRIFIRDKGSRGKYRNCINYLITTDEPIYKTRKGYEDAAERNLRNTVKDVTSQRDINRLKDTIIKFKKAGLDDKGEYTKASVRLELLEVKQGLLDGINARNKALLIKSIQNAKDGGYSKKLAKLIQQAEETLEEIQKLGLHPIPNINKKIISELVSYKIPHQIVYDMSYATFILLGEKEENIKEWDYMKGLMKKTGRDNIMNRFKNFRLDDVPTREIGIAQKLVVDYHESQIRQISIGATSLFNWLIEILQVKNVGSPTERSNNIGFPR</sequence>
<feature type="compositionally biased region" description="Basic and acidic residues" evidence="1">
    <location>
        <begin position="108"/>
        <end position="130"/>
    </location>
</feature>
<evidence type="ECO:0000259" key="2">
    <source>
        <dbReference type="Pfam" id="PF23265"/>
    </source>
</evidence>
<dbReference type="OrthoDB" id="6129702at2759"/>
<keyword evidence="4" id="KW-1185">Reference proteome</keyword>
<dbReference type="AlphaFoldDB" id="A0A6J8DY94"/>
<evidence type="ECO:0000256" key="1">
    <source>
        <dbReference type="SAM" id="MobiDB-lite"/>
    </source>
</evidence>
<dbReference type="InterPro" id="IPR053041">
    <property type="entry name" value="Transglut-like_Superfamily_Mod"/>
</dbReference>
<dbReference type="InterPro" id="IPR056564">
    <property type="entry name" value="Ig-like_KY"/>
</dbReference>
<organism evidence="3 4">
    <name type="scientific">Mytilus coruscus</name>
    <name type="common">Sea mussel</name>
    <dbReference type="NCBI Taxonomy" id="42192"/>
    <lineage>
        <taxon>Eukaryota</taxon>
        <taxon>Metazoa</taxon>
        <taxon>Spiralia</taxon>
        <taxon>Lophotrochozoa</taxon>
        <taxon>Mollusca</taxon>
        <taxon>Bivalvia</taxon>
        <taxon>Autobranchia</taxon>
        <taxon>Pteriomorphia</taxon>
        <taxon>Mytilida</taxon>
        <taxon>Mytiloidea</taxon>
        <taxon>Mytilidae</taxon>
        <taxon>Mytilinae</taxon>
        <taxon>Mytilus</taxon>
    </lineage>
</organism>
<feature type="domain" description="KY-like immunoglobulin-like" evidence="2">
    <location>
        <begin position="642"/>
        <end position="769"/>
    </location>
</feature>
<gene>
    <name evidence="3" type="ORF">MCOR_45272</name>
</gene>
<dbReference type="Gene3D" id="1.20.920.20">
    <property type="match status" value="1"/>
</dbReference>
<feature type="region of interest" description="Disordered" evidence="1">
    <location>
        <begin position="65"/>
        <end position="215"/>
    </location>
</feature>
<dbReference type="InterPro" id="IPR008160">
    <property type="entry name" value="Collagen"/>
</dbReference>
<dbReference type="EMBL" id="CACVKT020007992">
    <property type="protein sequence ID" value="CAC5412273.1"/>
    <property type="molecule type" value="Genomic_DNA"/>
</dbReference>
<protein>
    <recommendedName>
        <fullName evidence="2">KY-like immunoglobulin-like domain-containing protein</fullName>
    </recommendedName>
</protein>
<dbReference type="Pfam" id="PF23265">
    <property type="entry name" value="Ig-like_KY"/>
    <property type="match status" value="2"/>
</dbReference>
<proteinExistence type="predicted"/>
<feature type="domain" description="KY-like immunoglobulin-like" evidence="2">
    <location>
        <begin position="778"/>
        <end position="884"/>
    </location>
</feature>